<dbReference type="Proteomes" id="UP000002415">
    <property type="component" value="Chromosome"/>
</dbReference>
<dbReference type="HOGENOM" id="CLU_087284_1_1_0"/>
<dbReference type="PANTHER" id="PTHR43854:SF1">
    <property type="entry name" value="INDOLEPYRUVATE OXIDOREDUCTASE SUBUNIT IORB"/>
    <property type="match status" value="1"/>
</dbReference>
<evidence type="ECO:0000259" key="2">
    <source>
        <dbReference type="Pfam" id="PF01558"/>
    </source>
</evidence>
<dbReference type="InterPro" id="IPR019752">
    <property type="entry name" value="Pyrv/ketoisovalerate_OxRed_cat"/>
</dbReference>
<dbReference type="InterPro" id="IPR002869">
    <property type="entry name" value="Pyrv_flavodox_OxRed_cen"/>
</dbReference>
<organism evidence="3 4">
    <name type="scientific">Fervidobacterium nodosum (strain ATCC 35602 / DSM 5306 / Rt17-B1)</name>
    <dbReference type="NCBI Taxonomy" id="381764"/>
    <lineage>
        <taxon>Bacteria</taxon>
        <taxon>Thermotogati</taxon>
        <taxon>Thermotogota</taxon>
        <taxon>Thermotogae</taxon>
        <taxon>Thermotogales</taxon>
        <taxon>Fervidobacteriaceae</taxon>
        <taxon>Fervidobacterium</taxon>
    </lineage>
</organism>
<keyword evidence="3" id="KW-0670">Pyruvate</keyword>
<dbReference type="GO" id="GO:0016903">
    <property type="term" value="F:oxidoreductase activity, acting on the aldehyde or oxo group of donors"/>
    <property type="evidence" value="ECO:0007669"/>
    <property type="project" value="InterPro"/>
</dbReference>
<dbReference type="EMBL" id="CP000771">
    <property type="protein sequence ID" value="ABS59925.1"/>
    <property type="molecule type" value="Genomic_DNA"/>
</dbReference>
<evidence type="ECO:0000313" key="4">
    <source>
        <dbReference type="Proteomes" id="UP000002415"/>
    </source>
</evidence>
<keyword evidence="1" id="KW-0560">Oxidoreductase</keyword>
<reference evidence="3 4" key="2">
    <citation type="journal article" date="2009" name="Proc. Natl. Acad. Sci. U.S.A.">
        <title>On the chimeric nature, thermophilic origin, and phylogenetic placement of the Thermotogales.</title>
        <authorList>
            <person name="Zhaxybayeva O."/>
            <person name="Swithers K.S."/>
            <person name="Lapierre P."/>
            <person name="Fournier G.P."/>
            <person name="Bickhart D.M."/>
            <person name="DeBoy R.T."/>
            <person name="Nelson K.E."/>
            <person name="Nesbo C.L."/>
            <person name="Doolittle W.F."/>
            <person name="Gogarten J.P."/>
            <person name="Noll K.M."/>
        </authorList>
    </citation>
    <scope>NUCLEOTIDE SEQUENCE [LARGE SCALE GENOMIC DNA]</scope>
    <source>
        <strain evidence="4">ATCC 35602 / DSM 5306 / Rt17-B1</strain>
    </source>
</reference>
<gene>
    <name evidence="3" type="ordered locus">Fnod_0054</name>
</gene>
<dbReference type="STRING" id="381764.Fnod_0054"/>
<evidence type="ECO:0000256" key="1">
    <source>
        <dbReference type="ARBA" id="ARBA00023002"/>
    </source>
</evidence>
<evidence type="ECO:0000313" key="3">
    <source>
        <dbReference type="EMBL" id="ABS59925.1"/>
    </source>
</evidence>
<feature type="domain" description="Pyruvate/ketoisovalerate oxidoreductase catalytic" evidence="2">
    <location>
        <begin position="19"/>
        <end position="192"/>
    </location>
</feature>
<sequence>MTQTIKEIKTFSVFMVGVGGQGIGTLSEVLIRAVDYSGQRCIGVDTHGLAQRGGVVSSHLKIGNVNSPLVIPGEVDLVIALERHEAMRGLSYLRPGDVLVYYDTSWQPLPVRLGREKEVQNVEIDNFAKENNINVFRVFYNLPDVRMQNTAVLATIAKYSLIPQVRPEHYLKAMEDLMNEKVYALNKEVFEKILSE</sequence>
<dbReference type="RefSeq" id="WP_011993248.1">
    <property type="nucleotide sequence ID" value="NC_009718.1"/>
</dbReference>
<dbReference type="eggNOG" id="COG1014">
    <property type="taxonomic scope" value="Bacteria"/>
</dbReference>
<dbReference type="InterPro" id="IPR052198">
    <property type="entry name" value="IorB_Oxidoreductase"/>
</dbReference>
<dbReference type="Pfam" id="PF01558">
    <property type="entry name" value="POR"/>
    <property type="match status" value="1"/>
</dbReference>
<keyword evidence="4" id="KW-1185">Reference proteome</keyword>
<accession>A7HJ42</accession>
<dbReference type="KEGG" id="fno:Fnod_0054"/>
<dbReference type="AlphaFoldDB" id="A7HJ42"/>
<proteinExistence type="predicted"/>
<dbReference type="PANTHER" id="PTHR43854">
    <property type="entry name" value="INDOLEPYRUVATE OXIDOREDUCTASE SUBUNIT IORB"/>
    <property type="match status" value="1"/>
</dbReference>
<reference evidence="3 4" key="1">
    <citation type="submission" date="2007-07" db="EMBL/GenBank/DDBJ databases">
        <title>Complete sequence of Fervidobacterium nodosum Rt17-B1.</title>
        <authorList>
            <consortium name="US DOE Joint Genome Institute"/>
            <person name="Copeland A."/>
            <person name="Lucas S."/>
            <person name="Lapidus A."/>
            <person name="Barry K."/>
            <person name="Glavina del Rio T."/>
            <person name="Dalin E."/>
            <person name="Tice H."/>
            <person name="Pitluck S."/>
            <person name="Saunders E."/>
            <person name="Brettin T."/>
            <person name="Bruce D."/>
            <person name="Detter J.C."/>
            <person name="Han C."/>
            <person name="Schmutz J."/>
            <person name="Larimer F."/>
            <person name="Land M."/>
            <person name="Hauser L."/>
            <person name="Kyrpides N."/>
            <person name="Mikhailova N."/>
            <person name="Nelson K."/>
            <person name="Gogarten J.P."/>
            <person name="Noll K."/>
            <person name="Richardson P."/>
        </authorList>
    </citation>
    <scope>NUCLEOTIDE SEQUENCE [LARGE SCALE GENOMIC DNA]</scope>
    <source>
        <strain evidence="4">ATCC 35602 / DSM 5306 / Rt17-B1</strain>
    </source>
</reference>
<protein>
    <submittedName>
        <fullName evidence="3">Pyruvate ferredoxin/flavodoxin oxidoreductase</fullName>
    </submittedName>
</protein>
<dbReference type="SUPFAM" id="SSF53323">
    <property type="entry name" value="Pyruvate-ferredoxin oxidoreductase, PFOR, domain III"/>
    <property type="match status" value="1"/>
</dbReference>
<dbReference type="Gene3D" id="3.40.920.10">
    <property type="entry name" value="Pyruvate-ferredoxin oxidoreductase, PFOR, domain III"/>
    <property type="match status" value="1"/>
</dbReference>
<name>A7HJ42_FERNB</name>